<dbReference type="InterPro" id="IPR038086">
    <property type="entry name" value="DUF2789_sf"/>
</dbReference>
<dbReference type="RefSeq" id="WP_214506950.1">
    <property type="nucleotide sequence ID" value="NZ_JAHEPS010000003.1"/>
</dbReference>
<evidence type="ECO:0000313" key="1">
    <source>
        <dbReference type="EMBL" id="MBT1444747.1"/>
    </source>
</evidence>
<dbReference type="Proteomes" id="UP001195903">
    <property type="component" value="Unassembled WGS sequence"/>
</dbReference>
<accession>A0ABS5V2S0</accession>
<reference evidence="1 2" key="1">
    <citation type="submission" date="2021-05" db="EMBL/GenBank/DDBJ databases">
        <title>Shewanella sp. JM162201.</title>
        <authorList>
            <person name="Xu S."/>
            <person name="Li A."/>
        </authorList>
    </citation>
    <scope>NUCLEOTIDE SEQUENCE [LARGE SCALE GENOMIC DNA]</scope>
    <source>
        <strain evidence="1 2">JM162201</strain>
    </source>
</reference>
<comment type="caution">
    <text evidence="1">The sequence shown here is derived from an EMBL/GenBank/DDBJ whole genome shotgun (WGS) entry which is preliminary data.</text>
</comment>
<proteinExistence type="predicted"/>
<keyword evidence="2" id="KW-1185">Reference proteome</keyword>
<gene>
    <name evidence="1" type="ORF">KJI95_09460</name>
</gene>
<dbReference type="EMBL" id="JAHEPS010000003">
    <property type="protein sequence ID" value="MBT1444747.1"/>
    <property type="molecule type" value="Genomic_DNA"/>
</dbReference>
<evidence type="ECO:0000313" key="2">
    <source>
        <dbReference type="Proteomes" id="UP001195903"/>
    </source>
</evidence>
<name>A0ABS5V2S0_9GAMM</name>
<dbReference type="Gene3D" id="1.10.10.1130">
    <property type="entry name" value="Uncharacterised protein PF10982, DUF2789"/>
    <property type="match status" value="1"/>
</dbReference>
<dbReference type="InterPro" id="IPR021250">
    <property type="entry name" value="DUF2789"/>
</dbReference>
<organism evidence="1 2">
    <name type="scientific">Shewanella jiangmenensis</name>
    <dbReference type="NCBI Taxonomy" id="2837387"/>
    <lineage>
        <taxon>Bacteria</taxon>
        <taxon>Pseudomonadati</taxon>
        <taxon>Pseudomonadota</taxon>
        <taxon>Gammaproteobacteria</taxon>
        <taxon>Alteromonadales</taxon>
        <taxon>Shewanellaceae</taxon>
        <taxon>Shewanella</taxon>
    </lineage>
</organism>
<protein>
    <submittedName>
        <fullName evidence="1">DUF2789 family protein</fullName>
    </submittedName>
</protein>
<sequence>MDTTPTDFSHLFEQLGLDSSEAAIGRFIDSHRLLSGQAIWQASFWNAAQAEFLREALESDDNWSELVDALTARLRS</sequence>
<dbReference type="Pfam" id="PF10982">
    <property type="entry name" value="DUF2789"/>
    <property type="match status" value="1"/>
</dbReference>